<keyword evidence="5" id="KW-0732">Signal</keyword>
<sequence>MVIVAENCLPSISAPNYANLLKANSCLTQAYKVSVLNGLPQGSSPLKLHCASGNDDLGFHTLNINQDFSWKFCESIIQNTLFFCHLWWGSKNIAFDAFSSNSIEDCPEGVCLWVAKSDGIYFRFNVIGQLEKKYSWQ</sequence>
<keyword evidence="8" id="KW-1185">Reference proteome</keyword>
<dbReference type="GO" id="GO:0060320">
    <property type="term" value="P:rejection of self pollen"/>
    <property type="evidence" value="ECO:0007669"/>
    <property type="project" value="UniProtKB-KW"/>
</dbReference>
<dbReference type="InterPro" id="IPR010264">
    <property type="entry name" value="Self-incomp_S1"/>
</dbReference>
<proteinExistence type="inferred from homology"/>
<reference evidence="8" key="1">
    <citation type="submission" date="2024-07" db="EMBL/GenBank/DDBJ databases">
        <title>Two chromosome-level genome assemblies of Korean endemic species Abeliophyllum distichum and Forsythia ovata (Oleaceae).</title>
        <authorList>
            <person name="Jang H."/>
        </authorList>
    </citation>
    <scope>NUCLEOTIDE SEQUENCE [LARGE SCALE GENOMIC DNA]</scope>
</reference>
<evidence type="ECO:0000256" key="3">
    <source>
        <dbReference type="ARBA" id="ARBA00022471"/>
    </source>
</evidence>
<dbReference type="Pfam" id="PF05938">
    <property type="entry name" value="Self-incomp_S1"/>
    <property type="match status" value="1"/>
</dbReference>
<comment type="caution">
    <text evidence="7">The sequence shown here is derived from an EMBL/GenBank/DDBJ whole genome shotgun (WGS) entry which is preliminary data.</text>
</comment>
<evidence type="ECO:0000313" key="8">
    <source>
        <dbReference type="Proteomes" id="UP001604277"/>
    </source>
</evidence>
<evidence type="ECO:0000256" key="1">
    <source>
        <dbReference type="ARBA" id="ARBA00004613"/>
    </source>
</evidence>
<gene>
    <name evidence="7" type="ORF">Fot_55147</name>
</gene>
<keyword evidence="4 6" id="KW-0964">Secreted</keyword>
<dbReference type="GO" id="GO:0005576">
    <property type="term" value="C:extracellular region"/>
    <property type="evidence" value="ECO:0007669"/>
    <property type="project" value="UniProtKB-SubCell"/>
</dbReference>
<name>A0ABD1P7N1_9LAMI</name>
<dbReference type="Proteomes" id="UP001604277">
    <property type="component" value="Unassembled WGS sequence"/>
</dbReference>
<keyword evidence="3 6" id="KW-0713">Self-incompatibility</keyword>
<comment type="subcellular location">
    <subcellularLocation>
        <location evidence="1 6">Secreted</location>
    </subcellularLocation>
</comment>
<evidence type="ECO:0000256" key="4">
    <source>
        <dbReference type="ARBA" id="ARBA00022525"/>
    </source>
</evidence>
<organism evidence="7 8">
    <name type="scientific">Forsythia ovata</name>
    <dbReference type="NCBI Taxonomy" id="205694"/>
    <lineage>
        <taxon>Eukaryota</taxon>
        <taxon>Viridiplantae</taxon>
        <taxon>Streptophyta</taxon>
        <taxon>Embryophyta</taxon>
        <taxon>Tracheophyta</taxon>
        <taxon>Spermatophyta</taxon>
        <taxon>Magnoliopsida</taxon>
        <taxon>eudicotyledons</taxon>
        <taxon>Gunneridae</taxon>
        <taxon>Pentapetalae</taxon>
        <taxon>asterids</taxon>
        <taxon>lamiids</taxon>
        <taxon>Lamiales</taxon>
        <taxon>Oleaceae</taxon>
        <taxon>Forsythieae</taxon>
        <taxon>Forsythia</taxon>
    </lineage>
</organism>
<comment type="similarity">
    <text evidence="2 6">Belongs to the plant self-incompatibility (S1) protein family.</text>
</comment>
<accession>A0ABD1P7N1</accession>
<evidence type="ECO:0000313" key="7">
    <source>
        <dbReference type="EMBL" id="KAL2459129.1"/>
    </source>
</evidence>
<dbReference type="PANTHER" id="PTHR31232:SF61">
    <property type="entry name" value="S-PROTEIN HOMOLOG"/>
    <property type="match status" value="1"/>
</dbReference>
<dbReference type="PANTHER" id="PTHR31232">
    <property type="match status" value="1"/>
</dbReference>
<dbReference type="AlphaFoldDB" id="A0ABD1P7N1"/>
<evidence type="ECO:0000256" key="2">
    <source>
        <dbReference type="ARBA" id="ARBA00005581"/>
    </source>
</evidence>
<dbReference type="EMBL" id="JBFOLJ010000024">
    <property type="protein sequence ID" value="KAL2459129.1"/>
    <property type="molecule type" value="Genomic_DNA"/>
</dbReference>
<protein>
    <recommendedName>
        <fullName evidence="6">S-protein homolog</fullName>
    </recommendedName>
</protein>
<evidence type="ECO:0000256" key="5">
    <source>
        <dbReference type="ARBA" id="ARBA00022729"/>
    </source>
</evidence>
<evidence type="ECO:0000256" key="6">
    <source>
        <dbReference type="RuleBase" id="RU367044"/>
    </source>
</evidence>